<feature type="chain" id="PRO_5012511525" description="Glucose-methanol-choline oxidoreductase N-terminal domain-containing protein" evidence="4">
    <location>
        <begin position="18"/>
        <end position="663"/>
    </location>
</feature>
<feature type="active site" description="Proton acceptor" evidence="2">
    <location>
        <position position="619"/>
    </location>
</feature>
<dbReference type="SUPFAM" id="SSF51905">
    <property type="entry name" value="FAD/NAD(P)-binding domain"/>
    <property type="match status" value="1"/>
</dbReference>
<dbReference type="EMBL" id="NNAY01004976">
    <property type="protein sequence ID" value="OXU17149.1"/>
    <property type="molecule type" value="Genomic_DNA"/>
</dbReference>
<dbReference type="Gene3D" id="3.50.50.60">
    <property type="entry name" value="FAD/NAD(P)-binding domain"/>
    <property type="match status" value="1"/>
</dbReference>
<name>A0A232EFK2_9HYME</name>
<keyword evidence="7" id="KW-1185">Reference proteome</keyword>
<dbReference type="STRING" id="543379.A0A232EFK2"/>
<gene>
    <name evidence="6" type="ORF">TSAR_011698</name>
</gene>
<comment type="similarity">
    <text evidence="1">Belongs to the GMC oxidoreductase family.</text>
</comment>
<proteinExistence type="inferred from homology"/>
<comment type="caution">
    <text evidence="6">The sequence shown here is derived from an EMBL/GenBank/DDBJ whole genome shotgun (WGS) entry which is preliminary data.</text>
</comment>
<reference evidence="6 7" key="1">
    <citation type="journal article" date="2017" name="Curr. Biol.">
        <title>The Evolution of Venom by Co-option of Single-Copy Genes.</title>
        <authorList>
            <person name="Martinson E.O."/>
            <person name="Mrinalini"/>
            <person name="Kelkar Y.D."/>
            <person name="Chang C.H."/>
            <person name="Werren J.H."/>
        </authorList>
    </citation>
    <scope>NUCLEOTIDE SEQUENCE [LARGE SCALE GENOMIC DNA]</scope>
    <source>
        <strain evidence="6 7">Alberta</strain>
        <tissue evidence="6">Whole body</tissue>
    </source>
</reference>
<dbReference type="Gene3D" id="3.30.560.10">
    <property type="entry name" value="Glucose Oxidase, domain 3"/>
    <property type="match status" value="1"/>
</dbReference>
<evidence type="ECO:0000313" key="6">
    <source>
        <dbReference type="EMBL" id="OXU17149.1"/>
    </source>
</evidence>
<evidence type="ECO:0000256" key="3">
    <source>
        <dbReference type="PIRSR" id="PIRSR000137-2"/>
    </source>
</evidence>
<keyword evidence="3" id="KW-0274">FAD</keyword>
<dbReference type="SUPFAM" id="SSF54373">
    <property type="entry name" value="FAD-linked reductases, C-terminal domain"/>
    <property type="match status" value="1"/>
</dbReference>
<feature type="binding site" evidence="3">
    <location>
        <position position="155"/>
    </location>
    <ligand>
        <name>FAD</name>
        <dbReference type="ChEBI" id="CHEBI:57692"/>
    </ligand>
</feature>
<evidence type="ECO:0000256" key="1">
    <source>
        <dbReference type="ARBA" id="ARBA00010790"/>
    </source>
</evidence>
<organism evidence="6 7">
    <name type="scientific">Trichomalopsis sarcophagae</name>
    <dbReference type="NCBI Taxonomy" id="543379"/>
    <lineage>
        <taxon>Eukaryota</taxon>
        <taxon>Metazoa</taxon>
        <taxon>Ecdysozoa</taxon>
        <taxon>Arthropoda</taxon>
        <taxon>Hexapoda</taxon>
        <taxon>Insecta</taxon>
        <taxon>Pterygota</taxon>
        <taxon>Neoptera</taxon>
        <taxon>Endopterygota</taxon>
        <taxon>Hymenoptera</taxon>
        <taxon>Apocrita</taxon>
        <taxon>Proctotrupomorpha</taxon>
        <taxon>Chalcidoidea</taxon>
        <taxon>Pteromalidae</taxon>
        <taxon>Pteromalinae</taxon>
        <taxon>Trichomalopsis</taxon>
    </lineage>
</organism>
<dbReference type="InterPro" id="IPR036188">
    <property type="entry name" value="FAD/NAD-bd_sf"/>
</dbReference>
<feature type="domain" description="Glucose-methanol-choline oxidoreductase N-terminal" evidence="5">
    <location>
        <begin position="330"/>
        <end position="344"/>
    </location>
</feature>
<comment type="cofactor">
    <cofactor evidence="3">
        <name>FAD</name>
        <dbReference type="ChEBI" id="CHEBI:57692"/>
    </cofactor>
</comment>
<dbReference type="PIRSF" id="PIRSF000137">
    <property type="entry name" value="Alcohol_oxidase"/>
    <property type="match status" value="1"/>
</dbReference>
<dbReference type="InterPro" id="IPR000172">
    <property type="entry name" value="GMC_OxRdtase_N"/>
</dbReference>
<feature type="signal peptide" evidence="4">
    <location>
        <begin position="1"/>
        <end position="17"/>
    </location>
</feature>
<dbReference type="Pfam" id="PF05199">
    <property type="entry name" value="GMC_oxred_C"/>
    <property type="match status" value="1"/>
</dbReference>
<evidence type="ECO:0000256" key="4">
    <source>
        <dbReference type="SAM" id="SignalP"/>
    </source>
</evidence>
<feature type="active site" description="Proton donor" evidence="2">
    <location>
        <position position="575"/>
    </location>
</feature>
<dbReference type="PROSITE" id="PS00624">
    <property type="entry name" value="GMC_OXRED_2"/>
    <property type="match status" value="1"/>
</dbReference>
<dbReference type="InterPro" id="IPR012132">
    <property type="entry name" value="GMC_OxRdtase"/>
</dbReference>
<dbReference type="Pfam" id="PF00732">
    <property type="entry name" value="GMC_oxred_N"/>
    <property type="match status" value="1"/>
</dbReference>
<dbReference type="InterPro" id="IPR007867">
    <property type="entry name" value="GMC_OxRtase_C"/>
</dbReference>
<dbReference type="GO" id="GO:0050660">
    <property type="term" value="F:flavin adenine dinucleotide binding"/>
    <property type="evidence" value="ECO:0007669"/>
    <property type="project" value="InterPro"/>
</dbReference>
<dbReference type="PANTHER" id="PTHR11552:SF158">
    <property type="entry name" value="GH23626P-RELATED"/>
    <property type="match status" value="1"/>
</dbReference>
<dbReference type="PANTHER" id="PTHR11552">
    <property type="entry name" value="GLUCOSE-METHANOL-CHOLINE GMC OXIDOREDUCTASE"/>
    <property type="match status" value="1"/>
</dbReference>
<evidence type="ECO:0000313" key="7">
    <source>
        <dbReference type="Proteomes" id="UP000215335"/>
    </source>
</evidence>
<sequence>MIRWLLLVALAVPPSSSASWRPRPAQQRQPNTVNPMVRSMYNMYNVYGMLREDSNENAQEELDDVTPSNHTEYDFIVVGAGTAGAAVAARLSEVPDVSVLLIEAGPRENRLMEIPMVAAYLQFSDSINWNYKTKPSETSCLAMKNHQCKWPRGKVMGGCSVFNFMAATRGNRRDYDGWAAMGCDGWSFDEVLPYFMKLENFEVTDTPVEKGYHSTGGPVNIGSAPYRTPLATAFLGGAQELGYKIVDYDGKEQIGFSYLHSTVKDGERLSSNRAYLHPVKNRTNLILSRNSRVDKVLIDPSSKKAYGVLFVKRHEVIEVRAKKEVIVCAGAVNSPKLLMLSGIGPERHLYDLGIDLVQNLPGVGENLQDHLSYWNLNFLINETASIRSMELMYPTDITVDFAGDYIKTKKGPFSVTGGIEALGFVNVNELSSTETYPNIEILFAGLSAASDPLFHMLLGLSEEHYDATYRNMLGKESFMILTTLIAPKSRGRILLQSKRPEDDPEIYANYFSNKDDVRVFQKGIELSIQLSKTRSMQKFNATLSDNPILGCEHFVKGSDAYWDCAIRSFSSTLYHPAGTCKMGPVNDVMAVVDPRLRVIGIDGLRVADASIMPVIIAGHPNIPIMLIGEKLADMVKEDWDLLSDNQVRKNRSWDRMFARNRRG</sequence>
<keyword evidence="3" id="KW-0285">Flavoprotein</keyword>
<dbReference type="OrthoDB" id="269227at2759"/>
<feature type="binding site" evidence="3">
    <location>
        <position position="293"/>
    </location>
    <ligand>
        <name>FAD</name>
        <dbReference type="ChEBI" id="CHEBI:57692"/>
    </ligand>
</feature>
<evidence type="ECO:0000259" key="5">
    <source>
        <dbReference type="PROSITE" id="PS00624"/>
    </source>
</evidence>
<dbReference type="GO" id="GO:0016614">
    <property type="term" value="F:oxidoreductase activity, acting on CH-OH group of donors"/>
    <property type="evidence" value="ECO:0007669"/>
    <property type="project" value="InterPro"/>
</dbReference>
<dbReference type="AlphaFoldDB" id="A0A232EFK2"/>
<dbReference type="Proteomes" id="UP000215335">
    <property type="component" value="Unassembled WGS sequence"/>
</dbReference>
<accession>A0A232EFK2</accession>
<protein>
    <recommendedName>
        <fullName evidence="5">Glucose-methanol-choline oxidoreductase N-terminal domain-containing protein</fullName>
    </recommendedName>
</protein>
<keyword evidence="4" id="KW-0732">Signal</keyword>
<evidence type="ECO:0000256" key="2">
    <source>
        <dbReference type="PIRSR" id="PIRSR000137-1"/>
    </source>
</evidence>